<feature type="transmembrane region" description="Helical" evidence="1">
    <location>
        <begin position="20"/>
        <end position="38"/>
    </location>
</feature>
<protein>
    <submittedName>
        <fullName evidence="2">Uncharacterized protein</fullName>
    </submittedName>
</protein>
<name>A0A3B0U9Z6_9ZZZZ</name>
<accession>A0A3B0U9Z6</accession>
<gene>
    <name evidence="2" type="ORF">MNBD_BACTEROID07-842</name>
</gene>
<evidence type="ECO:0000256" key="1">
    <source>
        <dbReference type="SAM" id="Phobius"/>
    </source>
</evidence>
<organism evidence="2">
    <name type="scientific">hydrothermal vent metagenome</name>
    <dbReference type="NCBI Taxonomy" id="652676"/>
    <lineage>
        <taxon>unclassified sequences</taxon>
        <taxon>metagenomes</taxon>
        <taxon>ecological metagenomes</taxon>
    </lineage>
</organism>
<keyword evidence="1" id="KW-0472">Membrane</keyword>
<evidence type="ECO:0000313" key="2">
    <source>
        <dbReference type="EMBL" id="VAW27268.1"/>
    </source>
</evidence>
<sequence>MIDFCCLSHRSNSKPFSIKLFFRGTGLFLISFFLLLALPEHLEAGNQKVIDADITSPTRKNMQFIKRQHIKSYQVRVKVGDEMFVISVFKKDGKNTQKYIVVHDSEDAAFDAGIRAIKHGGAFIALENHENRQLFSYGKKEGSTSQDPNRMFNKDNPYWPVAQKILILLKPSPKGIVIALHNNKPGGNFRLDTISTWKNITIASHADKDIRSLIWIPGMLPEPGKKIATEIAYYKKKRLNVVYEYVPRNQHGDGSMSVYFAKHGIPYRNIEVQAGIRGNRKSELKSRRKQIRYLNVLRRYHELK</sequence>
<reference evidence="2" key="1">
    <citation type="submission" date="2018-06" db="EMBL/GenBank/DDBJ databases">
        <authorList>
            <person name="Zhirakovskaya E."/>
        </authorList>
    </citation>
    <scope>NUCLEOTIDE SEQUENCE</scope>
</reference>
<keyword evidence="1" id="KW-1133">Transmembrane helix</keyword>
<keyword evidence="1" id="KW-0812">Transmembrane</keyword>
<dbReference type="AlphaFoldDB" id="A0A3B0U9Z6"/>
<dbReference type="EMBL" id="UOET01000091">
    <property type="protein sequence ID" value="VAW27268.1"/>
    <property type="molecule type" value="Genomic_DNA"/>
</dbReference>
<proteinExistence type="predicted"/>